<organism evidence="1">
    <name type="scientific">Medioppia subpectinata</name>
    <dbReference type="NCBI Taxonomy" id="1979941"/>
    <lineage>
        <taxon>Eukaryota</taxon>
        <taxon>Metazoa</taxon>
        <taxon>Ecdysozoa</taxon>
        <taxon>Arthropoda</taxon>
        <taxon>Chelicerata</taxon>
        <taxon>Arachnida</taxon>
        <taxon>Acari</taxon>
        <taxon>Acariformes</taxon>
        <taxon>Sarcoptiformes</taxon>
        <taxon>Oribatida</taxon>
        <taxon>Brachypylina</taxon>
        <taxon>Oppioidea</taxon>
        <taxon>Oppiidae</taxon>
        <taxon>Medioppia</taxon>
    </lineage>
</organism>
<dbReference type="AlphaFoldDB" id="A0A7R9PZY3"/>
<dbReference type="EMBL" id="OC858489">
    <property type="protein sequence ID" value="CAD7626530.1"/>
    <property type="molecule type" value="Genomic_DNA"/>
</dbReference>
<sequence>MISTTPEPDVLETYGQHFKRPLTMCENRACQNRMSTCSVNSFFNSGIVQTPDSDPSSFEEPAINSTLLGCKWEKLCAKYGMSCGENSKCANVSALINASVVLTAGRNNGESMCADTDQLPALLPNMVIRSLSPPNQ</sequence>
<gene>
    <name evidence="1" type="ORF">OSB1V03_LOCUS6963</name>
</gene>
<keyword evidence="2" id="KW-1185">Reference proteome</keyword>
<reference evidence="1" key="1">
    <citation type="submission" date="2020-11" db="EMBL/GenBank/DDBJ databases">
        <authorList>
            <person name="Tran Van P."/>
        </authorList>
    </citation>
    <scope>NUCLEOTIDE SEQUENCE</scope>
</reference>
<dbReference type="EMBL" id="CAJPIZ010003914">
    <property type="protein sequence ID" value="CAG2106960.1"/>
    <property type="molecule type" value="Genomic_DNA"/>
</dbReference>
<proteinExistence type="predicted"/>
<accession>A0A7R9PZY3</accession>
<evidence type="ECO:0000313" key="2">
    <source>
        <dbReference type="Proteomes" id="UP000759131"/>
    </source>
</evidence>
<protein>
    <submittedName>
        <fullName evidence="1">Uncharacterized protein</fullName>
    </submittedName>
</protein>
<evidence type="ECO:0000313" key="1">
    <source>
        <dbReference type="EMBL" id="CAD7626530.1"/>
    </source>
</evidence>
<name>A0A7R9PZY3_9ACAR</name>
<dbReference type="Proteomes" id="UP000759131">
    <property type="component" value="Unassembled WGS sequence"/>
</dbReference>